<evidence type="ECO:0000256" key="1">
    <source>
        <dbReference type="ARBA" id="ARBA00004413"/>
    </source>
</evidence>
<evidence type="ECO:0000256" key="8">
    <source>
        <dbReference type="ARBA" id="ARBA00022833"/>
    </source>
</evidence>
<gene>
    <name evidence="11" type="ORF">TPAB3V08_LOCUS4210</name>
</gene>
<protein>
    <recommendedName>
        <fullName evidence="10">Phorbol-ester/DAG-type domain-containing protein</fullName>
    </recommendedName>
</protein>
<dbReference type="Proteomes" id="UP001153148">
    <property type="component" value="Unassembled WGS sequence"/>
</dbReference>
<dbReference type="SUPFAM" id="SSF57889">
    <property type="entry name" value="Cysteine-rich domain"/>
    <property type="match status" value="1"/>
</dbReference>
<name>A0ABN7NVW0_TIMPD</name>
<comment type="subcellular location">
    <subcellularLocation>
        <location evidence="1">Cell membrane</location>
        <topology evidence="1">Peripheral membrane protein</topology>
        <orientation evidence="1">Cytoplasmic side</orientation>
    </subcellularLocation>
    <subcellularLocation>
        <location evidence="2">Cytoplasm</location>
    </subcellularLocation>
</comment>
<keyword evidence="4" id="KW-0963">Cytoplasm</keyword>
<dbReference type="InterPro" id="IPR046349">
    <property type="entry name" value="C1-like_sf"/>
</dbReference>
<evidence type="ECO:0000256" key="7">
    <source>
        <dbReference type="ARBA" id="ARBA00022771"/>
    </source>
</evidence>
<keyword evidence="5" id="KW-0479">Metal-binding</keyword>
<evidence type="ECO:0000313" key="11">
    <source>
        <dbReference type="EMBL" id="CAG2057231.1"/>
    </source>
</evidence>
<keyword evidence="6" id="KW-0677">Repeat</keyword>
<keyword evidence="3" id="KW-1003">Cell membrane</keyword>
<feature type="domain" description="Phorbol-ester/DAG-type" evidence="10">
    <location>
        <begin position="175"/>
        <end position="207"/>
    </location>
</feature>
<dbReference type="PANTHER" id="PTHR15135:SF7">
    <property type="entry name" value="STAC-LIKE, ISOFORM J"/>
    <property type="match status" value="1"/>
</dbReference>
<proteinExistence type="predicted"/>
<dbReference type="InterPro" id="IPR002219">
    <property type="entry name" value="PKC_DAG/PE"/>
</dbReference>
<evidence type="ECO:0000256" key="2">
    <source>
        <dbReference type="ARBA" id="ARBA00004496"/>
    </source>
</evidence>
<keyword evidence="7" id="KW-0863">Zinc-finger</keyword>
<dbReference type="PANTHER" id="PTHR15135">
    <property type="entry name" value="STAC"/>
    <property type="match status" value="1"/>
</dbReference>
<keyword evidence="12" id="KW-1185">Reference proteome</keyword>
<reference evidence="11" key="1">
    <citation type="submission" date="2021-03" db="EMBL/GenBank/DDBJ databases">
        <authorList>
            <person name="Tran Van P."/>
        </authorList>
    </citation>
    <scope>NUCLEOTIDE SEQUENCE</scope>
</reference>
<comment type="caution">
    <text evidence="11">The sequence shown here is derived from an EMBL/GenBank/DDBJ whole genome shotgun (WGS) entry which is preliminary data.</text>
</comment>
<dbReference type="EMBL" id="CAJPIN010005085">
    <property type="protein sequence ID" value="CAG2057231.1"/>
    <property type="molecule type" value="Genomic_DNA"/>
</dbReference>
<keyword evidence="8" id="KW-0862">Zinc</keyword>
<dbReference type="InterPro" id="IPR039688">
    <property type="entry name" value="STAC1/2/3"/>
</dbReference>
<evidence type="ECO:0000313" key="12">
    <source>
        <dbReference type="Proteomes" id="UP001153148"/>
    </source>
</evidence>
<evidence type="ECO:0000256" key="6">
    <source>
        <dbReference type="ARBA" id="ARBA00022737"/>
    </source>
</evidence>
<dbReference type="Gene3D" id="3.30.60.20">
    <property type="match status" value="1"/>
</dbReference>
<evidence type="ECO:0000256" key="9">
    <source>
        <dbReference type="ARBA" id="ARBA00023136"/>
    </source>
</evidence>
<feature type="non-terminal residue" evidence="11">
    <location>
        <position position="207"/>
    </location>
</feature>
<dbReference type="PROSITE" id="PS50081">
    <property type="entry name" value="ZF_DAG_PE_2"/>
    <property type="match status" value="1"/>
</dbReference>
<evidence type="ECO:0000256" key="4">
    <source>
        <dbReference type="ARBA" id="ARBA00022490"/>
    </source>
</evidence>
<keyword evidence="9" id="KW-0472">Membrane</keyword>
<evidence type="ECO:0000259" key="10">
    <source>
        <dbReference type="PROSITE" id="PS50081"/>
    </source>
</evidence>
<evidence type="ECO:0000256" key="3">
    <source>
        <dbReference type="ARBA" id="ARBA00022475"/>
    </source>
</evidence>
<accession>A0ABN7NVW0</accession>
<evidence type="ECO:0000256" key="5">
    <source>
        <dbReference type="ARBA" id="ARBA00022723"/>
    </source>
</evidence>
<sequence>MDTRKSRSSCCLPRESKVEVKVKLLLTKGEQGEVKVKLLITEGEQVKVKKELFASKVESTSESGRERKMSSSSTGSMKNKWLKAFKSLKTGSGTTPTNGAPREADKYRTIRGYVLSKVPYYLRFRIIRGSVLSELPYYTRSHTVQGSVLSKIPYYPRKNGKETGALQAANADPSVHAFQEYTYKKITPCDVCSQVLRGHARQGLKCR</sequence>
<organism evidence="11 12">
    <name type="scientific">Timema podura</name>
    <name type="common">Walking stick</name>
    <dbReference type="NCBI Taxonomy" id="61482"/>
    <lineage>
        <taxon>Eukaryota</taxon>
        <taxon>Metazoa</taxon>
        <taxon>Ecdysozoa</taxon>
        <taxon>Arthropoda</taxon>
        <taxon>Hexapoda</taxon>
        <taxon>Insecta</taxon>
        <taxon>Pterygota</taxon>
        <taxon>Neoptera</taxon>
        <taxon>Polyneoptera</taxon>
        <taxon>Phasmatodea</taxon>
        <taxon>Timematodea</taxon>
        <taxon>Timematoidea</taxon>
        <taxon>Timematidae</taxon>
        <taxon>Timema</taxon>
    </lineage>
</organism>